<protein>
    <submittedName>
        <fullName evidence="1">Uncharacterized protein</fullName>
    </submittedName>
</protein>
<dbReference type="Proteomes" id="UP000291101">
    <property type="component" value="Unassembled WGS sequence"/>
</dbReference>
<evidence type="ECO:0000313" key="1">
    <source>
        <dbReference type="EMBL" id="RYC10495.1"/>
    </source>
</evidence>
<dbReference type="EMBL" id="SDWV01000012">
    <property type="protein sequence ID" value="RYC10495.1"/>
    <property type="molecule type" value="Genomic_DNA"/>
</dbReference>
<proteinExistence type="predicted"/>
<keyword evidence="2" id="KW-1185">Reference proteome</keyword>
<dbReference type="RefSeq" id="WP_129427365.1">
    <property type="nucleotide sequence ID" value="NZ_SDWV01000012.1"/>
</dbReference>
<dbReference type="OrthoDB" id="1092934at2"/>
<evidence type="ECO:0000313" key="2">
    <source>
        <dbReference type="Proteomes" id="UP000291101"/>
    </source>
</evidence>
<sequence length="62" mass="7152">MAVVLGRRDDASARRVVERFGKLELPVRTDYWSHDQFFDAASQVDALAGWAADLRRRYTLPE</sequence>
<name>A0A4Q2SWL4_9ACTN</name>
<gene>
    <name evidence="1" type="ORF">EUA94_13295</name>
</gene>
<reference evidence="1 2" key="1">
    <citation type="submission" date="2019-01" db="EMBL/GenBank/DDBJ databases">
        <title>Novel species of Nocardioides.</title>
        <authorList>
            <person name="Liu Q."/>
            <person name="X Y.-H."/>
        </authorList>
    </citation>
    <scope>NUCLEOTIDE SEQUENCE [LARGE SCALE GENOMIC DNA]</scope>
    <source>
        <strain evidence="1 2">HLT2-9</strain>
    </source>
</reference>
<comment type="caution">
    <text evidence="1">The sequence shown here is derived from an EMBL/GenBank/DDBJ whole genome shotgun (WGS) entry which is preliminary data.</text>
</comment>
<dbReference type="AlphaFoldDB" id="A0A4Q2SWL4"/>
<organism evidence="1 2">
    <name type="scientific">Nocardioides zhouii</name>
    <dbReference type="NCBI Taxonomy" id="1168729"/>
    <lineage>
        <taxon>Bacteria</taxon>
        <taxon>Bacillati</taxon>
        <taxon>Actinomycetota</taxon>
        <taxon>Actinomycetes</taxon>
        <taxon>Propionibacteriales</taxon>
        <taxon>Nocardioidaceae</taxon>
        <taxon>Nocardioides</taxon>
    </lineage>
</organism>
<accession>A0A4Q2SWL4</accession>